<dbReference type="Proteomes" id="UP000286063">
    <property type="component" value="Unassembled WGS sequence"/>
</dbReference>
<dbReference type="RefSeq" id="WP_117774484.1">
    <property type="nucleotide sequence ID" value="NZ_QSCR01000001.1"/>
</dbReference>
<dbReference type="OrthoDB" id="1007236at2"/>
<reference evidence="1 2" key="1">
    <citation type="submission" date="2018-08" db="EMBL/GenBank/DDBJ databases">
        <title>A genome reference for cultivated species of the human gut microbiota.</title>
        <authorList>
            <person name="Zou Y."/>
            <person name="Xue W."/>
            <person name="Luo G."/>
        </authorList>
    </citation>
    <scope>NUCLEOTIDE SEQUENCE [LARGE SCALE GENOMIC DNA]</scope>
    <source>
        <strain evidence="1 2">OF02-7</strain>
    </source>
</reference>
<sequence>MIVRDLYIDRYDWHLRVFYAVDCYYTRDIINELRAIQCPRNNLERAYRNMASCRLNTGLTYSNNALRETLMVIGTWSSPAEFDNSFSHELRHFTDHVAKAFGLETGGEDVAYLSGEIRRELFPVNKMFLCTCCNHEKDIEREICRCKT</sequence>
<name>A0A413ITX4_9BACT</name>
<dbReference type="AlphaFoldDB" id="A0A413ITX4"/>
<comment type="caution">
    <text evidence="1">The sequence shown here is derived from an EMBL/GenBank/DDBJ whole genome shotgun (WGS) entry which is preliminary data.</text>
</comment>
<evidence type="ECO:0000313" key="2">
    <source>
        <dbReference type="Proteomes" id="UP000286063"/>
    </source>
</evidence>
<evidence type="ECO:0000313" key="1">
    <source>
        <dbReference type="EMBL" id="RGY21341.1"/>
    </source>
</evidence>
<accession>A0A413ITX4</accession>
<organism evidence="1 2">
    <name type="scientific">Butyricimonas virosa</name>
    <dbReference type="NCBI Taxonomy" id="544645"/>
    <lineage>
        <taxon>Bacteria</taxon>
        <taxon>Pseudomonadati</taxon>
        <taxon>Bacteroidota</taxon>
        <taxon>Bacteroidia</taxon>
        <taxon>Bacteroidales</taxon>
        <taxon>Odoribacteraceae</taxon>
        <taxon>Butyricimonas</taxon>
    </lineage>
</organism>
<gene>
    <name evidence="1" type="ORF">DXA50_00360</name>
</gene>
<proteinExistence type="predicted"/>
<dbReference type="EMBL" id="QSCR01000001">
    <property type="protein sequence ID" value="RGY21341.1"/>
    <property type="molecule type" value="Genomic_DNA"/>
</dbReference>
<protein>
    <submittedName>
        <fullName evidence="1">Uncharacterized protein</fullName>
    </submittedName>
</protein>